<accession>A0A3L7JVB6</accession>
<evidence type="ECO:0000313" key="7">
    <source>
        <dbReference type="Proteomes" id="UP000276770"/>
    </source>
</evidence>
<dbReference type="Pfam" id="PF03466">
    <property type="entry name" value="LysR_substrate"/>
    <property type="match status" value="1"/>
</dbReference>
<dbReference type="Gene3D" id="1.10.10.10">
    <property type="entry name" value="Winged helix-like DNA-binding domain superfamily/Winged helix DNA-binding domain"/>
    <property type="match status" value="1"/>
</dbReference>
<keyword evidence="4" id="KW-0804">Transcription</keyword>
<dbReference type="CDD" id="cd08420">
    <property type="entry name" value="PBP2_CysL_like"/>
    <property type="match status" value="1"/>
</dbReference>
<dbReference type="AlphaFoldDB" id="A0A3L7JVB6"/>
<evidence type="ECO:0000256" key="3">
    <source>
        <dbReference type="ARBA" id="ARBA00023125"/>
    </source>
</evidence>
<keyword evidence="3" id="KW-0238">DNA-binding</keyword>
<dbReference type="InterPro" id="IPR005119">
    <property type="entry name" value="LysR_subst-bd"/>
</dbReference>
<dbReference type="InterPro" id="IPR036390">
    <property type="entry name" value="WH_DNA-bd_sf"/>
</dbReference>
<dbReference type="PANTHER" id="PTHR30126">
    <property type="entry name" value="HTH-TYPE TRANSCRIPTIONAL REGULATOR"/>
    <property type="match status" value="1"/>
</dbReference>
<dbReference type="Pfam" id="PF00126">
    <property type="entry name" value="HTH_1"/>
    <property type="match status" value="1"/>
</dbReference>
<keyword evidence="2" id="KW-0805">Transcription regulation</keyword>
<gene>
    <name evidence="6" type="ORF">D9X91_13065</name>
</gene>
<feature type="domain" description="HTH lysR-type" evidence="5">
    <location>
        <begin position="13"/>
        <end position="63"/>
    </location>
</feature>
<organism evidence="6 7">
    <name type="scientific">Falsibacillus albus</name>
    <dbReference type="NCBI Taxonomy" id="2478915"/>
    <lineage>
        <taxon>Bacteria</taxon>
        <taxon>Bacillati</taxon>
        <taxon>Bacillota</taxon>
        <taxon>Bacilli</taxon>
        <taxon>Bacillales</taxon>
        <taxon>Bacillaceae</taxon>
        <taxon>Falsibacillus</taxon>
    </lineage>
</organism>
<protein>
    <submittedName>
        <fullName evidence="6">LysR family transcriptional regulator</fullName>
    </submittedName>
</protein>
<dbReference type="Gene3D" id="3.40.190.10">
    <property type="entry name" value="Periplasmic binding protein-like II"/>
    <property type="match status" value="2"/>
</dbReference>
<reference evidence="6 7" key="1">
    <citation type="submission" date="2018-10" db="EMBL/GenBank/DDBJ databases">
        <title>Falsibacillus sp. genome draft.</title>
        <authorList>
            <person name="Shi S."/>
        </authorList>
    </citation>
    <scope>NUCLEOTIDE SEQUENCE [LARGE SCALE GENOMIC DNA]</scope>
    <source>
        <strain evidence="6 7">GY 10110</strain>
    </source>
</reference>
<evidence type="ECO:0000313" key="6">
    <source>
        <dbReference type="EMBL" id="RLQ94470.1"/>
    </source>
</evidence>
<proteinExistence type="inferred from homology"/>
<evidence type="ECO:0000256" key="4">
    <source>
        <dbReference type="ARBA" id="ARBA00023163"/>
    </source>
</evidence>
<dbReference type="PRINTS" id="PR00039">
    <property type="entry name" value="HTHLYSR"/>
</dbReference>
<comment type="similarity">
    <text evidence="1">Belongs to the LysR transcriptional regulatory family.</text>
</comment>
<dbReference type="GO" id="GO:0003700">
    <property type="term" value="F:DNA-binding transcription factor activity"/>
    <property type="evidence" value="ECO:0007669"/>
    <property type="project" value="InterPro"/>
</dbReference>
<dbReference type="Proteomes" id="UP000276770">
    <property type="component" value="Unassembled WGS sequence"/>
</dbReference>
<dbReference type="FunFam" id="1.10.10.10:FF:000001">
    <property type="entry name" value="LysR family transcriptional regulator"/>
    <property type="match status" value="1"/>
</dbReference>
<dbReference type="InterPro" id="IPR036388">
    <property type="entry name" value="WH-like_DNA-bd_sf"/>
</dbReference>
<evidence type="ECO:0000256" key="1">
    <source>
        <dbReference type="ARBA" id="ARBA00009437"/>
    </source>
</evidence>
<dbReference type="SUPFAM" id="SSF46785">
    <property type="entry name" value="Winged helix' DNA-binding domain"/>
    <property type="match status" value="1"/>
</dbReference>
<dbReference type="InterPro" id="IPR000847">
    <property type="entry name" value="LysR_HTH_N"/>
</dbReference>
<comment type="caution">
    <text evidence="6">The sequence shown here is derived from an EMBL/GenBank/DDBJ whole genome shotgun (WGS) entry which is preliminary data.</text>
</comment>
<dbReference type="SUPFAM" id="SSF53850">
    <property type="entry name" value="Periplasmic binding protein-like II"/>
    <property type="match status" value="1"/>
</dbReference>
<sequence length="299" mass="33806">MEGMTTMEQKYSVFLAVAEERSFSRAADSLFISQPAVSQYVAGLEKELGAALIIRDHKKLRLTKAGKILYEYVVELKQAHKEMNQKIQGILNIPAGELRIGASYTFGEYILPHTISILMEKFPNIHPTITIGNTTEIAAKLHDDQLDIGIVEGMNLHQDLTVIKLTEDEMYIAAGKDHSLAGKTRITAKELEHERWIIREKGSGTREATDQFLKSQGIKPLESMECGSTQIIKESVEAGLGISLISRWAIRKEYDMKLLRILNHKDTPVKRDFSIIRQSEKDSSKAIEVFQEVLLEYFL</sequence>
<keyword evidence="7" id="KW-1185">Reference proteome</keyword>
<dbReference type="GO" id="GO:0000976">
    <property type="term" value="F:transcription cis-regulatory region binding"/>
    <property type="evidence" value="ECO:0007669"/>
    <property type="project" value="TreeGrafter"/>
</dbReference>
<dbReference type="PROSITE" id="PS50931">
    <property type="entry name" value="HTH_LYSR"/>
    <property type="match status" value="1"/>
</dbReference>
<evidence type="ECO:0000256" key="2">
    <source>
        <dbReference type="ARBA" id="ARBA00023015"/>
    </source>
</evidence>
<evidence type="ECO:0000259" key="5">
    <source>
        <dbReference type="PROSITE" id="PS50931"/>
    </source>
</evidence>
<dbReference type="EMBL" id="RCVZ01000009">
    <property type="protein sequence ID" value="RLQ94470.1"/>
    <property type="molecule type" value="Genomic_DNA"/>
</dbReference>
<name>A0A3L7JVB6_9BACI</name>
<dbReference type="PANTHER" id="PTHR30126:SF39">
    <property type="entry name" value="HTH-TYPE TRANSCRIPTIONAL REGULATOR CYSL"/>
    <property type="match status" value="1"/>
</dbReference>